<dbReference type="Pfam" id="PF07727">
    <property type="entry name" value="RVT_2"/>
    <property type="match status" value="1"/>
</dbReference>
<feature type="coiled-coil region" evidence="4">
    <location>
        <begin position="10"/>
        <end position="44"/>
    </location>
</feature>
<evidence type="ECO:0000256" key="2">
    <source>
        <dbReference type="ARBA" id="ARBA00022723"/>
    </source>
</evidence>
<evidence type="ECO:0000259" key="6">
    <source>
        <dbReference type="PROSITE" id="PS50994"/>
    </source>
</evidence>
<accession>A0ABQ5H5P4</accession>
<dbReference type="Proteomes" id="UP001151760">
    <property type="component" value="Unassembled WGS sequence"/>
</dbReference>
<evidence type="ECO:0000256" key="1">
    <source>
        <dbReference type="ARBA" id="ARBA00022670"/>
    </source>
</evidence>
<feature type="compositionally biased region" description="Polar residues" evidence="5">
    <location>
        <begin position="280"/>
        <end position="292"/>
    </location>
</feature>
<dbReference type="Pfam" id="PF13976">
    <property type="entry name" value="gag_pre-integrs"/>
    <property type="match status" value="1"/>
</dbReference>
<evidence type="ECO:0000256" key="3">
    <source>
        <dbReference type="ARBA" id="ARBA00022801"/>
    </source>
</evidence>
<gene>
    <name evidence="7" type="ORF">Tco_1057545</name>
</gene>
<feature type="region of interest" description="Disordered" evidence="5">
    <location>
        <begin position="968"/>
        <end position="989"/>
    </location>
</feature>
<dbReference type="InterPro" id="IPR036397">
    <property type="entry name" value="RNaseH_sf"/>
</dbReference>
<keyword evidence="8" id="KW-1185">Reference proteome</keyword>
<dbReference type="Pfam" id="PF22936">
    <property type="entry name" value="Pol_BBD"/>
    <property type="match status" value="1"/>
</dbReference>
<dbReference type="InterPro" id="IPR012337">
    <property type="entry name" value="RNaseH-like_sf"/>
</dbReference>
<keyword evidence="1" id="KW-0645">Protease</keyword>
<dbReference type="PANTHER" id="PTHR42648:SF32">
    <property type="entry name" value="RIBONUCLEASE H-LIKE DOMAIN, GAG-PRE-INTEGRASE DOMAIN PROTEIN-RELATED"/>
    <property type="match status" value="1"/>
</dbReference>
<dbReference type="PANTHER" id="PTHR42648">
    <property type="entry name" value="TRANSPOSASE, PUTATIVE-RELATED"/>
    <property type="match status" value="1"/>
</dbReference>
<dbReference type="InterPro" id="IPR025724">
    <property type="entry name" value="GAG-pre-integrase_dom"/>
</dbReference>
<dbReference type="Pfam" id="PF25597">
    <property type="entry name" value="SH3_retrovirus"/>
    <property type="match status" value="1"/>
</dbReference>
<name>A0ABQ5H5P4_9ASTR</name>
<evidence type="ECO:0000313" key="8">
    <source>
        <dbReference type="Proteomes" id="UP001151760"/>
    </source>
</evidence>
<dbReference type="InterPro" id="IPR013103">
    <property type="entry name" value="RVT_2"/>
</dbReference>
<dbReference type="InterPro" id="IPR039537">
    <property type="entry name" value="Retrotran_Ty1/copia-like"/>
</dbReference>
<feature type="coiled-coil region" evidence="4">
    <location>
        <begin position="86"/>
        <end position="190"/>
    </location>
</feature>
<keyword evidence="4" id="KW-0175">Coiled coil</keyword>
<dbReference type="Gene3D" id="3.30.420.10">
    <property type="entry name" value="Ribonuclease H-like superfamily/Ribonuclease H"/>
    <property type="match status" value="1"/>
</dbReference>
<keyword evidence="2" id="KW-0479">Metal-binding</keyword>
<dbReference type="PROSITE" id="PS50994">
    <property type="entry name" value="INTEGRASE"/>
    <property type="match status" value="1"/>
</dbReference>
<dbReference type="InterPro" id="IPR001584">
    <property type="entry name" value="Integrase_cat-core"/>
</dbReference>
<evidence type="ECO:0000256" key="4">
    <source>
        <dbReference type="SAM" id="Coils"/>
    </source>
</evidence>
<evidence type="ECO:0000313" key="7">
    <source>
        <dbReference type="EMBL" id="GJT83203.1"/>
    </source>
</evidence>
<reference evidence="7" key="1">
    <citation type="journal article" date="2022" name="Int. J. Mol. Sci.">
        <title>Draft Genome of Tanacetum Coccineum: Genomic Comparison of Closely Related Tanacetum-Family Plants.</title>
        <authorList>
            <person name="Yamashiro T."/>
            <person name="Shiraishi A."/>
            <person name="Nakayama K."/>
            <person name="Satake H."/>
        </authorList>
    </citation>
    <scope>NUCLEOTIDE SEQUENCE</scope>
</reference>
<dbReference type="EMBL" id="BQNB010019240">
    <property type="protein sequence ID" value="GJT83203.1"/>
    <property type="molecule type" value="Genomic_DNA"/>
</dbReference>
<proteinExistence type="predicted"/>
<feature type="region of interest" description="Disordered" evidence="5">
    <location>
        <begin position="233"/>
        <end position="308"/>
    </location>
</feature>
<reference evidence="7" key="2">
    <citation type="submission" date="2022-01" db="EMBL/GenBank/DDBJ databases">
        <authorList>
            <person name="Yamashiro T."/>
            <person name="Shiraishi A."/>
            <person name="Satake H."/>
            <person name="Nakayama K."/>
        </authorList>
    </citation>
    <scope>NUCLEOTIDE SEQUENCE</scope>
</reference>
<keyword evidence="3" id="KW-0378">Hydrolase</keyword>
<dbReference type="SUPFAM" id="SSF53098">
    <property type="entry name" value="Ribonuclease H-like"/>
    <property type="match status" value="1"/>
</dbReference>
<dbReference type="InterPro" id="IPR054722">
    <property type="entry name" value="PolX-like_BBD"/>
</dbReference>
<feature type="domain" description="Integrase catalytic" evidence="6">
    <location>
        <begin position="621"/>
        <end position="797"/>
    </location>
</feature>
<evidence type="ECO:0000256" key="5">
    <source>
        <dbReference type="SAM" id="MobiDB-lite"/>
    </source>
</evidence>
<feature type="compositionally biased region" description="Polar residues" evidence="5">
    <location>
        <begin position="246"/>
        <end position="268"/>
    </location>
</feature>
<feature type="region of interest" description="Disordered" evidence="5">
    <location>
        <begin position="886"/>
        <end position="915"/>
    </location>
</feature>
<dbReference type="InterPro" id="IPR057670">
    <property type="entry name" value="SH3_retrovirus"/>
</dbReference>
<dbReference type="Pfam" id="PF00665">
    <property type="entry name" value="rve"/>
    <property type="match status" value="1"/>
</dbReference>
<protein>
    <submittedName>
        <fullName evidence="7">Integrase, catalytic region, zinc finger, CCHC-type containing protein</fullName>
    </submittedName>
</protein>
<feature type="compositionally biased region" description="Basic and acidic residues" evidence="5">
    <location>
        <begin position="294"/>
        <end position="306"/>
    </location>
</feature>
<organism evidence="7 8">
    <name type="scientific">Tanacetum coccineum</name>
    <dbReference type="NCBI Taxonomy" id="301880"/>
    <lineage>
        <taxon>Eukaryota</taxon>
        <taxon>Viridiplantae</taxon>
        <taxon>Streptophyta</taxon>
        <taxon>Embryophyta</taxon>
        <taxon>Tracheophyta</taxon>
        <taxon>Spermatophyta</taxon>
        <taxon>Magnoliopsida</taxon>
        <taxon>eudicotyledons</taxon>
        <taxon>Gunneridae</taxon>
        <taxon>Pentapetalae</taxon>
        <taxon>asterids</taxon>
        <taxon>campanulids</taxon>
        <taxon>Asterales</taxon>
        <taxon>Asteraceae</taxon>
        <taxon>Asteroideae</taxon>
        <taxon>Anthemideae</taxon>
        <taxon>Anthemidinae</taxon>
        <taxon>Tanacetum</taxon>
    </lineage>
</organism>
<comment type="caution">
    <text evidence="7">The sequence shown here is derived from an EMBL/GenBank/DDBJ whole genome shotgun (WGS) entry which is preliminary data.</text>
</comment>
<sequence length="1208" mass="136058">MWPPSSNCLCEELRSNCDREHSKVVELEAEILKKQQMLHESEKRCAFIEKNHVNLQVKFQKYKECLQNQRVCDNSNSTASNEIFEINKLKDQLQGKDDTIRNLQTQINITRMLNVGSTVGSFDKQALETELTQLKDAITSIRIQNDGFKVENENVKRRYKELSETNTHSRDELTGKITALTAENAKLKTELISKIGSGSIACEKPKVLAPGMYAISPKYIPPQRRVNRAVPPQRRVNRAVPPRPSNRPTQKTVVQQNKKPNVPVNLSTGVKPATGASKPMSKSDTWNHSTLPAKSDKARRVEDHHRNLNKKNHVVSRLNVKRIGSVSNSNNVCNVCNECLIFVNHDKCVVRTLKSVKSVYPKTPKAKHNMKTTKKVWKAKVVASVKPQRKPTGRHFTLYDKYPLTRIVKPIVEPLELTPCVSSSSKVTMISRVTDYTLSDQRAGSKGISGCSRHMTGDRSKLINYVDKFIGTVRFGNDQFAAIVGYGDYKLGNTIISRVYYVEGLSHNLFSVGQFCDGGLEVAFRQHTCHIRNKDMVDLLQGSRSTNLYSISLNEMLAASPVCLLTKASSTKSWLWHRRLNHLNFGTLNELARNDLVRGLPMLKYDKDHLCPSCQLGKSKKSSHPLKTINTNTEILHTLHMHLCGPMRVESINKKKYILVIVDDYTRFGWVRFLRTKDETPEVLKKFIVTTQRALNATVRYVRTDNGTEFVNKTLTEFFEIVGITHNTSVPRSPQQNGVVERRNRTLMEAARTMLIFAKAPLFLWAEAIATTCYTLNRSLIHTLHGKTYYELLKGKKPELKYFRVFGSLCYPTNDYDDLGKLKAKADIGIFVGYAPTKKAYRIFNKRTRKIQETVHVTFDELSEGLTSVQSSTGLEPNPMAPMHNGAGPEISALHSGRSRSELVNDPTTPSVPPSAKQLEELFQPLFDDDEEFPLAVQTPPVRVNAALAPEMATGSPSITLNTEDAPAAITSSSESQTPPPDTGVTGIETLLPTNDSDLFEPYIAPETASAASSSGTVIVDVTLNSPITHVQKWTKDHPLANVIGDLHRPVSTRQQLETDAMWCFFNEFLTHVEPKNYKQALEHSCWIEAMQEELHEFERLDVWVLVPSPDNILIIPLKWIFKIKLDEYGEVLKNKARLVAKGYRQEAGIDFEESFAPVARLEAIRLFIANAACQNMIIFQMDVKTTFLNGKLNEVVYVSQPEGFVDP</sequence>